<dbReference type="AlphaFoldDB" id="A0AAW1RC74"/>
<feature type="domain" description="ESF1 RRM" evidence="7">
    <location>
        <begin position="258"/>
        <end position="414"/>
    </location>
</feature>
<comment type="similarity">
    <text evidence="2">Belongs to the ESF1 family.</text>
</comment>
<dbReference type="GO" id="GO:0005730">
    <property type="term" value="C:nucleolus"/>
    <property type="evidence" value="ECO:0007669"/>
    <property type="project" value="UniProtKB-SubCell"/>
</dbReference>
<dbReference type="PANTHER" id="PTHR12202">
    <property type="entry name" value="ESF1 HOMOLOG"/>
    <property type="match status" value="1"/>
</dbReference>
<feature type="region of interest" description="Disordered" evidence="5">
    <location>
        <begin position="823"/>
        <end position="896"/>
    </location>
</feature>
<dbReference type="Pfam" id="PF08159">
    <property type="entry name" value="NUC153"/>
    <property type="match status" value="1"/>
</dbReference>
<feature type="compositionally biased region" description="Basic and acidic residues" evidence="5">
    <location>
        <begin position="848"/>
        <end position="860"/>
    </location>
</feature>
<evidence type="ECO:0000256" key="3">
    <source>
        <dbReference type="ARBA" id="ARBA00023054"/>
    </source>
</evidence>
<evidence type="ECO:0000256" key="1">
    <source>
        <dbReference type="ARBA" id="ARBA00004604"/>
    </source>
</evidence>
<name>A0AAW1RC74_9CHLO</name>
<feature type="region of interest" description="Disordered" evidence="5">
    <location>
        <begin position="58"/>
        <end position="233"/>
    </location>
</feature>
<evidence type="ECO:0000256" key="5">
    <source>
        <dbReference type="SAM" id="MobiDB-lite"/>
    </source>
</evidence>
<feature type="compositionally biased region" description="Basic residues" evidence="5">
    <location>
        <begin position="748"/>
        <end position="765"/>
    </location>
</feature>
<feature type="compositionally biased region" description="Basic and acidic residues" evidence="5">
    <location>
        <begin position="70"/>
        <end position="83"/>
    </location>
</feature>
<evidence type="ECO:0000313" key="8">
    <source>
        <dbReference type="EMBL" id="KAK9831160.1"/>
    </source>
</evidence>
<feature type="compositionally biased region" description="Basic and acidic residues" evidence="5">
    <location>
        <begin position="697"/>
        <end position="709"/>
    </location>
</feature>
<dbReference type="GO" id="GO:0003723">
    <property type="term" value="F:RNA binding"/>
    <property type="evidence" value="ECO:0007669"/>
    <property type="project" value="TreeGrafter"/>
</dbReference>
<feature type="compositionally biased region" description="Polar residues" evidence="5">
    <location>
        <begin position="493"/>
        <end position="502"/>
    </location>
</feature>
<protein>
    <recommendedName>
        <fullName evidence="10">NUC153 domain-containing protein</fullName>
    </recommendedName>
</protein>
<feature type="compositionally biased region" description="Low complexity" evidence="5">
    <location>
        <begin position="672"/>
        <end position="683"/>
    </location>
</feature>
<feature type="region of interest" description="Disordered" evidence="5">
    <location>
        <begin position="304"/>
        <end position="348"/>
    </location>
</feature>
<keyword evidence="4" id="KW-0539">Nucleus</keyword>
<comment type="caution">
    <text evidence="8">The sequence shown here is derived from an EMBL/GenBank/DDBJ whole genome shotgun (WGS) entry which is preliminary data.</text>
</comment>
<feature type="region of interest" description="Disordered" evidence="5">
    <location>
        <begin position="729"/>
        <end position="784"/>
    </location>
</feature>
<organism evidence="8 9">
    <name type="scientific">Apatococcus lobatus</name>
    <dbReference type="NCBI Taxonomy" id="904363"/>
    <lineage>
        <taxon>Eukaryota</taxon>
        <taxon>Viridiplantae</taxon>
        <taxon>Chlorophyta</taxon>
        <taxon>core chlorophytes</taxon>
        <taxon>Trebouxiophyceae</taxon>
        <taxon>Chlorellales</taxon>
        <taxon>Chlorellaceae</taxon>
        <taxon>Apatococcus</taxon>
    </lineage>
</organism>
<feature type="compositionally biased region" description="Low complexity" evidence="5">
    <location>
        <begin position="527"/>
        <end position="541"/>
    </location>
</feature>
<dbReference type="Pfam" id="PF25121">
    <property type="entry name" value="RRM_ESF1"/>
    <property type="match status" value="1"/>
</dbReference>
<keyword evidence="3" id="KW-0175">Coiled coil</keyword>
<feature type="region of interest" description="Disordered" evidence="5">
    <location>
        <begin position="595"/>
        <end position="709"/>
    </location>
</feature>
<comment type="subcellular location">
    <subcellularLocation>
        <location evidence="1">Nucleus</location>
        <location evidence="1">Nucleolus</location>
    </subcellularLocation>
</comment>
<accession>A0AAW1RC74</accession>
<evidence type="ECO:0000313" key="9">
    <source>
        <dbReference type="Proteomes" id="UP001438707"/>
    </source>
</evidence>
<sequence length="896" mass="96430">MADGKKRAKGRPAIADPRFAAVAKDPRFHRFPQSQRKVEIDPRFAGMFNNPDFQNAARVDKRGRKVKQSKTKEDMQRYYRLPDPEDDQAILADGAETAGQAGDALHAAAAGQSAPAKLSGKQPSTAPAPPLAHSVPPQPLQNMPAALNDGHTAKQQSELKHGKATAAKAQAAQALLQRGETQGLGAESSDESDDEEAEAQKRWARMRGLGVEASSSSSEDEDIADPAEEDGDVAAEEWGVGAMAANPNEAVPMVEDATHRLACVDLDWDHVRAVDILAVLLSFLPKGSSIRQVAVHLSDYGKERLADESRSGPQGVFLNGKGNHEATQAQAADESDDGGSSSGDEVDRERVAQYEKAKLRYYFAIVECSSAVAADALYRECDGMEFEHSSNALDLRFVPGDKEFSAFEVRDTATHVPADYIPAGFSTAALQHTNVKLTWDDDDDRRKKMLRRRVTEGELQDEDLRVFMGSDDEQDEPLQHDKPEAPAAFPAMASSNKGTSTEQADKYRQLLLGGSQKQPGRKGGKDWGAAAADSDNQAASSGEDDVPDGATGEMEVTFVPGLDKLGHRLAAQKQAAAKKGSETVWDAYLRKQREKRLKARASGKRAGSSDDDEDSADEAMPAGALDAEKTFSQQDADAFDDPFFQNAEATASAGDSDEEAPEAMPKSRGKTAASGSNGSGSIAHLPTKSKQKGQQQSREERKLAAEAERQRRAELELLLMDDTALRDAAVTGMKQETSVEPAANSKGKVSRKEHIRAKKEAKKLARQAGSDDDDLGIADGIRPGVDVGDSRFQRLFTSPDFALDPTNPQFKQTAGTKVVKIAASQQAKKLDPAAPSSSDPTVQLPAHPLDDQQGEGKDSSNVKAMVAALKRKATARAGQQSSIINAKRKKDRHRPM</sequence>
<feature type="region of interest" description="Disordered" evidence="5">
    <location>
        <begin position="472"/>
        <end position="553"/>
    </location>
</feature>
<feature type="compositionally biased region" description="Low complexity" evidence="5">
    <location>
        <begin position="98"/>
        <end position="116"/>
    </location>
</feature>
<dbReference type="InterPro" id="IPR056750">
    <property type="entry name" value="RRM_ESF1"/>
</dbReference>
<dbReference type="GO" id="GO:0006364">
    <property type="term" value="P:rRNA processing"/>
    <property type="evidence" value="ECO:0007669"/>
    <property type="project" value="InterPro"/>
</dbReference>
<reference evidence="8 9" key="1">
    <citation type="journal article" date="2024" name="Nat. Commun.">
        <title>Phylogenomics reveals the evolutionary origins of lichenization in chlorophyte algae.</title>
        <authorList>
            <person name="Puginier C."/>
            <person name="Libourel C."/>
            <person name="Otte J."/>
            <person name="Skaloud P."/>
            <person name="Haon M."/>
            <person name="Grisel S."/>
            <person name="Petersen M."/>
            <person name="Berrin J.G."/>
            <person name="Delaux P.M."/>
            <person name="Dal Grande F."/>
            <person name="Keller J."/>
        </authorList>
    </citation>
    <scope>NUCLEOTIDE SEQUENCE [LARGE SCALE GENOMIC DNA]</scope>
    <source>
        <strain evidence="8 9">SAG 2145</strain>
    </source>
</reference>
<feature type="compositionally biased region" description="Basic residues" evidence="5">
    <location>
        <begin position="886"/>
        <end position="896"/>
    </location>
</feature>
<evidence type="ECO:0000256" key="4">
    <source>
        <dbReference type="ARBA" id="ARBA00023242"/>
    </source>
</evidence>
<evidence type="ECO:0000259" key="6">
    <source>
        <dbReference type="Pfam" id="PF08159"/>
    </source>
</evidence>
<dbReference type="Proteomes" id="UP001438707">
    <property type="component" value="Unassembled WGS sequence"/>
</dbReference>
<dbReference type="InterPro" id="IPR012580">
    <property type="entry name" value="NUC153"/>
</dbReference>
<proteinExistence type="inferred from homology"/>
<feature type="compositionally biased region" description="Acidic residues" evidence="5">
    <location>
        <begin position="218"/>
        <end position="233"/>
    </location>
</feature>
<dbReference type="EMBL" id="JALJOS010000014">
    <property type="protein sequence ID" value="KAK9831160.1"/>
    <property type="molecule type" value="Genomic_DNA"/>
</dbReference>
<feature type="domain" description="NUC153" evidence="6">
    <location>
        <begin position="789"/>
        <end position="817"/>
    </location>
</feature>
<keyword evidence="9" id="KW-1185">Reference proteome</keyword>
<feature type="compositionally biased region" description="Acidic residues" evidence="5">
    <location>
        <begin position="188"/>
        <end position="197"/>
    </location>
</feature>
<dbReference type="InterPro" id="IPR039754">
    <property type="entry name" value="Esf1"/>
</dbReference>
<feature type="compositionally biased region" description="Low complexity" evidence="5">
    <location>
        <begin position="633"/>
        <end position="647"/>
    </location>
</feature>
<feature type="compositionally biased region" description="Low complexity" evidence="5">
    <location>
        <begin position="164"/>
        <end position="177"/>
    </location>
</feature>
<evidence type="ECO:0000256" key="2">
    <source>
        <dbReference type="ARBA" id="ARBA00009087"/>
    </source>
</evidence>
<evidence type="ECO:0008006" key="10">
    <source>
        <dbReference type="Google" id="ProtNLM"/>
    </source>
</evidence>
<dbReference type="PANTHER" id="PTHR12202:SF0">
    <property type="entry name" value="ESF1 HOMOLOG"/>
    <property type="match status" value="1"/>
</dbReference>
<gene>
    <name evidence="8" type="ORF">WJX74_005437</name>
</gene>
<evidence type="ECO:0000259" key="7">
    <source>
        <dbReference type="Pfam" id="PF25121"/>
    </source>
</evidence>